<dbReference type="EMBL" id="JARAYU010000012">
    <property type="protein sequence ID" value="MDX3703764.1"/>
    <property type="molecule type" value="Genomic_DNA"/>
</dbReference>
<evidence type="ECO:0000313" key="1">
    <source>
        <dbReference type="EMBL" id="MDX3703764.1"/>
    </source>
</evidence>
<organism evidence="1 2">
    <name type="scientific">Streptomyces europaeiscabiei</name>
    <dbReference type="NCBI Taxonomy" id="146819"/>
    <lineage>
        <taxon>Bacteria</taxon>
        <taxon>Bacillati</taxon>
        <taxon>Actinomycetota</taxon>
        <taxon>Actinomycetes</taxon>
        <taxon>Kitasatosporales</taxon>
        <taxon>Streptomycetaceae</taxon>
        <taxon>Streptomyces</taxon>
    </lineage>
</organism>
<name>A0ABU4NLY0_9ACTN</name>
<comment type="caution">
    <text evidence="1">The sequence shown here is derived from an EMBL/GenBank/DDBJ whole genome shotgun (WGS) entry which is preliminary data.</text>
</comment>
<gene>
    <name evidence="1" type="ORF">PV662_29205</name>
</gene>
<keyword evidence="2" id="KW-1185">Reference proteome</keyword>
<protein>
    <submittedName>
        <fullName evidence="1">Uncharacterized protein</fullName>
    </submittedName>
</protein>
<evidence type="ECO:0000313" key="2">
    <source>
        <dbReference type="Proteomes" id="UP001271274"/>
    </source>
</evidence>
<dbReference type="RefSeq" id="WP_319062959.1">
    <property type="nucleotide sequence ID" value="NZ_JARAYT010000013.1"/>
</dbReference>
<reference evidence="1 2" key="1">
    <citation type="journal article" date="2023" name="Microb. Genom.">
        <title>Mesoterricola silvestris gen. nov., sp. nov., Mesoterricola sediminis sp. nov., Geothrix oryzae sp. nov., Geothrix edaphica sp. nov., Geothrix rubra sp. nov., and Geothrix limicola sp. nov., six novel members of Acidobacteriota isolated from soils.</title>
        <authorList>
            <person name="Weisberg A.J."/>
            <person name="Pearce E."/>
            <person name="Kramer C.G."/>
            <person name="Chang J.H."/>
            <person name="Clarke C.R."/>
        </authorList>
    </citation>
    <scope>NUCLEOTIDE SEQUENCE [LARGE SCALE GENOMIC DNA]</scope>
    <source>
        <strain evidence="1 2">ID09-01A</strain>
    </source>
</reference>
<sequence length="175" mass="19228">MADHYPYRIASGRADLILIWQPGKDDGADELAVDDVGHLLVFPDLDRLQRHCENHGWELVREGEGTLDLDDVRRWVEHPHLHPLHGSVSAGLLLDAWNFFDDLSRSLKAESALPPQGPVHDNAYEKIFGGEALVTDVGDGAWTVEEAAAVRALLRAGLNLWDRAVRGDLAASGGE</sequence>
<dbReference type="Proteomes" id="UP001271274">
    <property type="component" value="Unassembled WGS sequence"/>
</dbReference>
<accession>A0ABU4NLY0</accession>
<proteinExistence type="predicted"/>